<keyword evidence="2" id="KW-1185">Reference proteome</keyword>
<dbReference type="EMBL" id="PKSL01000146">
    <property type="protein sequence ID" value="POW02179.1"/>
    <property type="molecule type" value="Genomic_DNA"/>
</dbReference>
<evidence type="ECO:0000313" key="2">
    <source>
        <dbReference type="Proteomes" id="UP000239156"/>
    </source>
</evidence>
<dbReference type="Proteomes" id="UP000239156">
    <property type="component" value="Unassembled WGS sequence"/>
</dbReference>
<organism evidence="1 2">
    <name type="scientific">Puccinia striiformis</name>
    <dbReference type="NCBI Taxonomy" id="27350"/>
    <lineage>
        <taxon>Eukaryota</taxon>
        <taxon>Fungi</taxon>
        <taxon>Dikarya</taxon>
        <taxon>Basidiomycota</taxon>
        <taxon>Pucciniomycotina</taxon>
        <taxon>Pucciniomycetes</taxon>
        <taxon>Pucciniales</taxon>
        <taxon>Pucciniaceae</taxon>
        <taxon>Puccinia</taxon>
    </lineage>
</organism>
<comment type="caution">
    <text evidence="1">The sequence shown here is derived from an EMBL/GenBank/DDBJ whole genome shotgun (WGS) entry which is preliminary data.</text>
</comment>
<accession>A0A2S4UY36</accession>
<dbReference type="AlphaFoldDB" id="A0A2S4UY36"/>
<gene>
    <name evidence="1" type="ORF">PSTT_11937</name>
</gene>
<name>A0A2S4UY36_9BASI</name>
<reference evidence="1" key="1">
    <citation type="submission" date="2017-12" db="EMBL/GenBank/DDBJ databases">
        <title>Gene loss provides genomic basis for host adaptation in cereal stripe rust fungi.</title>
        <authorList>
            <person name="Xia C."/>
        </authorList>
    </citation>
    <scope>NUCLEOTIDE SEQUENCE [LARGE SCALE GENOMIC DNA]</scope>
    <source>
        <strain evidence="1">93-210</strain>
    </source>
</reference>
<sequence length="118" mass="13250">MNPVNLINFMDNDDFLAYQALDHIISSNRGEPQRGGGSTIGQRTSIASTSKATSSYREITFWKTQLIRMNIFVDNSECTEAFSSEFSTMLLHTITILTRSKTPPGSLGYPHIRRYVAL</sequence>
<dbReference type="VEuPathDB" id="FungiDB:PSTT_11937"/>
<protein>
    <submittedName>
        <fullName evidence="1">Uncharacterized protein</fullName>
    </submittedName>
</protein>
<proteinExistence type="predicted"/>
<evidence type="ECO:0000313" key="1">
    <source>
        <dbReference type="EMBL" id="POW02179.1"/>
    </source>
</evidence>